<protein>
    <submittedName>
        <fullName evidence="1">Uncharacterized protein</fullName>
    </submittedName>
</protein>
<reference evidence="1" key="1">
    <citation type="submission" date="2022-03" db="EMBL/GenBank/DDBJ databases">
        <authorList>
            <person name="Leyn A S."/>
        </authorList>
    </citation>
    <scope>NUCLEOTIDE SEQUENCE</scope>
    <source>
        <strain evidence="1">Streptomyces globisporus 4-3</strain>
    </source>
</reference>
<evidence type="ECO:0000313" key="1">
    <source>
        <dbReference type="EMBL" id="CAH9416027.1"/>
    </source>
</evidence>
<sequence length="38" mass="4277">MDDRRFGLARGGAVTFPANWIRSHGLDSMKKIAQMSVR</sequence>
<dbReference type="EMBL" id="CAKXYP010000008">
    <property type="protein sequence ID" value="CAH9416027.1"/>
    <property type="molecule type" value="Genomic_DNA"/>
</dbReference>
<evidence type="ECO:0000313" key="2">
    <source>
        <dbReference type="Proteomes" id="UP001154015"/>
    </source>
</evidence>
<proteinExistence type="predicted"/>
<dbReference type="Proteomes" id="UP001154015">
    <property type="component" value="Unassembled WGS sequence"/>
</dbReference>
<gene>
    <name evidence="1" type="ORF">SGL43_03049</name>
</gene>
<comment type="caution">
    <text evidence="1">The sequence shown here is derived from an EMBL/GenBank/DDBJ whole genome shotgun (WGS) entry which is preliminary data.</text>
</comment>
<keyword evidence="2" id="KW-1185">Reference proteome</keyword>
<organism evidence="1 2">
    <name type="scientific">Streptomyces globisporus</name>
    <dbReference type="NCBI Taxonomy" id="1908"/>
    <lineage>
        <taxon>Bacteria</taxon>
        <taxon>Bacillati</taxon>
        <taxon>Actinomycetota</taxon>
        <taxon>Actinomycetes</taxon>
        <taxon>Kitasatosporales</taxon>
        <taxon>Streptomycetaceae</taxon>
        <taxon>Streptomyces</taxon>
    </lineage>
</organism>
<accession>A0ABM9GXM4</accession>
<name>A0ABM9GXM4_STRGL</name>